<evidence type="ECO:0000256" key="1">
    <source>
        <dbReference type="ARBA" id="ARBA00006484"/>
    </source>
</evidence>
<dbReference type="PRINTS" id="PR00081">
    <property type="entry name" value="GDHRDH"/>
</dbReference>
<dbReference type="PANTHER" id="PTHR43975:SF2">
    <property type="entry name" value="EG:BACR7A4.14 PROTEIN-RELATED"/>
    <property type="match status" value="1"/>
</dbReference>
<evidence type="ECO:0000313" key="3">
    <source>
        <dbReference type="Proteomes" id="UP000028013"/>
    </source>
</evidence>
<comment type="similarity">
    <text evidence="1">Belongs to the short-chain dehydrogenases/reductases (SDR) family.</text>
</comment>
<comment type="caution">
    <text evidence="2">The sequence shown here is derived from an EMBL/GenBank/DDBJ whole genome shotgun (WGS) entry which is preliminary data.</text>
</comment>
<sequence length="250" mass="27020">MYNPFSLRGKTILVTGASSGIGRATAIECSRLGAALVLTGRNEKALQETKEQLADLGNGHSILVADLTNEEACEDLVSRLPLLDGFVSNAGIGKMLPLQFYSLEVLDEVFRINCFSPMLLLKLLVKRKRLKNNSSVVFTASISGYNNVAPANGIYGTSKSALSAYMKYAALELAGKGIRCNAVHPGRINTPLISNRMLTEEDVAKDVEQYPLKRYGEPSEVAYAIIYLLSDAASWVTGTNLVIDGGRSLK</sequence>
<dbReference type="RefSeq" id="WP_035448248.1">
    <property type="nucleotide sequence ID" value="NZ_JNHN01000004.1"/>
</dbReference>
<dbReference type="InterPro" id="IPR002347">
    <property type="entry name" value="SDR_fam"/>
</dbReference>
<evidence type="ECO:0000313" key="2">
    <source>
        <dbReference type="EMBL" id="KDS64911.1"/>
    </source>
</evidence>
<dbReference type="SUPFAM" id="SSF51735">
    <property type="entry name" value="NAD(P)-binding Rossmann-fold domains"/>
    <property type="match status" value="1"/>
</dbReference>
<dbReference type="CDD" id="cd05233">
    <property type="entry name" value="SDR_c"/>
    <property type="match status" value="1"/>
</dbReference>
<accession>A0A078SWP0</accession>
<dbReference type="AlphaFoldDB" id="A0A078SWP0"/>
<organism evidence="2 3">
    <name type="scientific">Bacteroides uniformis str. 3978 T3 ii</name>
    <dbReference type="NCBI Taxonomy" id="1339349"/>
    <lineage>
        <taxon>Bacteria</taxon>
        <taxon>Pseudomonadati</taxon>
        <taxon>Bacteroidota</taxon>
        <taxon>Bacteroidia</taxon>
        <taxon>Bacteroidales</taxon>
        <taxon>Bacteroidaceae</taxon>
        <taxon>Bacteroides</taxon>
    </lineage>
</organism>
<dbReference type="InterPro" id="IPR036291">
    <property type="entry name" value="NAD(P)-bd_dom_sf"/>
</dbReference>
<dbReference type="EMBL" id="JNHN01000004">
    <property type="protein sequence ID" value="KDS64911.1"/>
    <property type="molecule type" value="Genomic_DNA"/>
</dbReference>
<gene>
    <name evidence="2" type="ORF">M094_3212</name>
</gene>
<name>A0A078SWP0_BACUN</name>
<dbReference type="PATRIC" id="fig|1339349.3.peg.119"/>
<dbReference type="PANTHER" id="PTHR43975">
    <property type="entry name" value="ZGC:101858"/>
    <property type="match status" value="1"/>
</dbReference>
<dbReference type="Pfam" id="PF13561">
    <property type="entry name" value="adh_short_C2"/>
    <property type="match status" value="1"/>
</dbReference>
<proteinExistence type="inferred from homology"/>
<protein>
    <submittedName>
        <fullName evidence="2">Short chain dehydrogenase family protein</fullName>
    </submittedName>
</protein>
<dbReference type="Proteomes" id="UP000028013">
    <property type="component" value="Unassembled WGS sequence"/>
</dbReference>
<reference evidence="2 3" key="1">
    <citation type="submission" date="2014-04" db="EMBL/GenBank/DDBJ databases">
        <authorList>
            <person name="Sears C."/>
            <person name="Carroll K."/>
            <person name="Sack B.R."/>
            <person name="Qadri F."/>
            <person name="Myers L.L."/>
            <person name="Chung G.-T."/>
            <person name="Escheverria P."/>
            <person name="Fraser C.M."/>
            <person name="Sadzewicz L."/>
            <person name="Shefchek K.A."/>
            <person name="Tallon L."/>
            <person name="Das S.P."/>
            <person name="Daugherty S."/>
            <person name="Mongodin E.F."/>
        </authorList>
    </citation>
    <scope>NUCLEOTIDE SEQUENCE [LARGE SCALE GENOMIC DNA]</scope>
    <source>
        <strain evidence="2 3">3978 T3 ii</strain>
    </source>
</reference>
<dbReference type="Gene3D" id="3.40.50.720">
    <property type="entry name" value="NAD(P)-binding Rossmann-like Domain"/>
    <property type="match status" value="1"/>
</dbReference>
<dbReference type="FunFam" id="3.40.50.720:FF:000084">
    <property type="entry name" value="Short-chain dehydrogenase reductase"/>
    <property type="match status" value="1"/>
</dbReference>